<reference evidence="2" key="1">
    <citation type="submission" date="2021-12" db="EMBL/GenBank/DDBJ databases">
        <title>Prjna785345.</title>
        <authorList>
            <person name="Rujirawat T."/>
            <person name="Krajaejun T."/>
        </authorList>
    </citation>
    <scope>NUCLEOTIDE SEQUENCE</scope>
    <source>
        <strain evidence="2">Pi057C3</strain>
    </source>
</reference>
<dbReference type="Proteomes" id="UP001209570">
    <property type="component" value="Unassembled WGS sequence"/>
</dbReference>
<protein>
    <recommendedName>
        <fullName evidence="1">HTH myb-type domain-containing protein</fullName>
    </recommendedName>
</protein>
<keyword evidence="3" id="KW-1185">Reference proteome</keyword>
<sequence>MFPTGPWTRIAQHVGTRTTRQTMTHAQKYRQRIARQERAMQRQIDRTGAVDRLATASHDFYANGTTLEPIHVGPNQYHAHNNTHVDDECFDVLAEMFANDNSTKDIGVGKDGDGDSDDFDFDFAFVDAMLNPADATVRLDSDMEALLSQLDQYDLDDISQELDQLLACSV</sequence>
<dbReference type="EMBL" id="JAKCXM010003238">
    <property type="protein sequence ID" value="KAJ0389728.1"/>
    <property type="molecule type" value="Genomic_DNA"/>
</dbReference>
<evidence type="ECO:0000313" key="2">
    <source>
        <dbReference type="EMBL" id="KAJ0389728.1"/>
    </source>
</evidence>
<evidence type="ECO:0000313" key="3">
    <source>
        <dbReference type="Proteomes" id="UP001209570"/>
    </source>
</evidence>
<evidence type="ECO:0000259" key="1">
    <source>
        <dbReference type="PROSITE" id="PS51294"/>
    </source>
</evidence>
<dbReference type="PROSITE" id="PS51294">
    <property type="entry name" value="HTH_MYB"/>
    <property type="match status" value="1"/>
</dbReference>
<proteinExistence type="predicted"/>
<dbReference type="AlphaFoldDB" id="A0AAD5LPN6"/>
<dbReference type="CDD" id="cd00167">
    <property type="entry name" value="SANT"/>
    <property type="match status" value="1"/>
</dbReference>
<feature type="domain" description="HTH myb-type" evidence="1">
    <location>
        <begin position="1"/>
        <end position="34"/>
    </location>
</feature>
<dbReference type="InterPro" id="IPR017930">
    <property type="entry name" value="Myb_dom"/>
</dbReference>
<comment type="caution">
    <text evidence="2">The sequence shown here is derived from an EMBL/GenBank/DDBJ whole genome shotgun (WGS) entry which is preliminary data.</text>
</comment>
<accession>A0AAD5LPN6</accession>
<name>A0AAD5LPN6_PYTIN</name>
<dbReference type="InterPro" id="IPR001005">
    <property type="entry name" value="SANT/Myb"/>
</dbReference>
<gene>
    <name evidence="2" type="ORF">P43SY_010529</name>
</gene>
<organism evidence="2 3">
    <name type="scientific">Pythium insidiosum</name>
    <name type="common">Pythiosis disease agent</name>
    <dbReference type="NCBI Taxonomy" id="114742"/>
    <lineage>
        <taxon>Eukaryota</taxon>
        <taxon>Sar</taxon>
        <taxon>Stramenopiles</taxon>
        <taxon>Oomycota</taxon>
        <taxon>Peronosporomycetes</taxon>
        <taxon>Pythiales</taxon>
        <taxon>Pythiaceae</taxon>
        <taxon>Pythium</taxon>
    </lineage>
</organism>